<dbReference type="Proteomes" id="UP000013307">
    <property type="component" value="Chromosome"/>
</dbReference>
<protein>
    <submittedName>
        <fullName evidence="9">Exodeoxyribonuclease III</fullName>
    </submittedName>
</protein>
<evidence type="ECO:0000256" key="6">
    <source>
        <dbReference type="PIRSR" id="PIRSR604808-2"/>
    </source>
</evidence>
<dbReference type="OrthoDB" id="146626at2157"/>
<evidence type="ECO:0000256" key="4">
    <source>
        <dbReference type="ARBA" id="ARBA00022842"/>
    </source>
</evidence>
<evidence type="ECO:0000313" key="10">
    <source>
        <dbReference type="Proteomes" id="UP000013307"/>
    </source>
</evidence>
<keyword evidence="4 6" id="KW-0460">Magnesium</keyword>
<evidence type="ECO:0000313" key="9">
    <source>
        <dbReference type="EMBL" id="AGK62053.1"/>
    </source>
</evidence>
<dbReference type="GO" id="GO:0046872">
    <property type="term" value="F:metal ion binding"/>
    <property type="evidence" value="ECO:0007669"/>
    <property type="project" value="UniProtKB-KW"/>
</dbReference>
<evidence type="ECO:0000256" key="1">
    <source>
        <dbReference type="ARBA" id="ARBA00007092"/>
    </source>
</evidence>
<comment type="cofactor">
    <cofactor evidence="6">
        <name>Mg(2+)</name>
        <dbReference type="ChEBI" id="CHEBI:18420"/>
    </cofactor>
    <cofactor evidence="6">
        <name>Mn(2+)</name>
        <dbReference type="ChEBI" id="CHEBI:29035"/>
    </cofactor>
    <text evidence="6">Probably binds two magnesium or manganese ions per subunit.</text>
</comment>
<dbReference type="Gene3D" id="3.60.10.10">
    <property type="entry name" value="Endonuclease/exonuclease/phosphatase"/>
    <property type="match status" value="1"/>
</dbReference>
<feature type="active site" description="Proton acceptor" evidence="5">
    <location>
        <position position="245"/>
    </location>
</feature>
<feature type="domain" description="Endonuclease/exonuclease/phosphatase" evidence="8">
    <location>
        <begin position="5"/>
        <end position="245"/>
    </location>
</feature>
<dbReference type="NCBIfam" id="TIGR00633">
    <property type="entry name" value="xth"/>
    <property type="match status" value="1"/>
</dbReference>
<feature type="binding site" evidence="6">
    <location>
        <position position="143"/>
    </location>
    <ligand>
        <name>Mg(2+)</name>
        <dbReference type="ChEBI" id="CHEBI:18420"/>
        <label>1</label>
    </ligand>
</feature>
<dbReference type="InterPro" id="IPR036691">
    <property type="entry name" value="Endo/exonu/phosph_ase_sf"/>
</dbReference>
<accession>N0BGE1</accession>
<feature type="binding site" evidence="6">
    <location>
        <position position="35"/>
    </location>
    <ligand>
        <name>Mg(2+)</name>
        <dbReference type="ChEBI" id="CHEBI:18420"/>
        <label>1</label>
    </ligand>
</feature>
<dbReference type="HOGENOM" id="CLU_027539_0_1_2"/>
<evidence type="ECO:0000256" key="7">
    <source>
        <dbReference type="PIRSR" id="PIRSR604808-3"/>
    </source>
</evidence>
<dbReference type="Pfam" id="PF03372">
    <property type="entry name" value="Exo_endo_phos"/>
    <property type="match status" value="1"/>
</dbReference>
<sequence length="254" mass="29653">MLRVATFNVNSIRSRLHIVIPWIREHKPDILCLQETKVADKNFPESEFHRIGYHVVFSGSKGRNGVAIVSKKEPEEFDSGLDGNDRDRLLRAVIDGITVINIYAPQGQSLDSPMFRYKLDWYKRFKNYLENLNLSNHILICGDFNVAPEEIDVHNPKRLKNHVCFHEDVRKAFKEILSLGFVDIFRKHHPDDRQYTFFDYRVRNAVEKGLGWRVDHILATESLAERSVDCYIDMNSRLREKPSDHTVLVADFEV</sequence>
<dbReference type="PANTHER" id="PTHR43250:SF2">
    <property type="entry name" value="EXODEOXYRIBONUCLEASE III"/>
    <property type="match status" value="1"/>
</dbReference>
<feature type="site" description="Important for catalytic activity" evidence="7">
    <location>
        <position position="215"/>
    </location>
</feature>
<feature type="binding site" evidence="6">
    <location>
        <position position="145"/>
    </location>
    <ligand>
        <name>Mg(2+)</name>
        <dbReference type="ChEBI" id="CHEBI:18420"/>
        <label>1</label>
    </ligand>
</feature>
<organism evidence="9 10">
    <name type="scientific">Archaeoglobus sulfaticallidus PM70-1</name>
    <dbReference type="NCBI Taxonomy" id="387631"/>
    <lineage>
        <taxon>Archaea</taxon>
        <taxon>Methanobacteriati</taxon>
        <taxon>Methanobacteriota</taxon>
        <taxon>Archaeoglobi</taxon>
        <taxon>Archaeoglobales</taxon>
        <taxon>Archaeoglobaceae</taxon>
        <taxon>Archaeoglobus</taxon>
    </lineage>
</organism>
<dbReference type="SUPFAM" id="SSF56219">
    <property type="entry name" value="DNase I-like"/>
    <property type="match status" value="1"/>
</dbReference>
<keyword evidence="6" id="KW-0464">Manganese</keyword>
<dbReference type="CDD" id="cd09086">
    <property type="entry name" value="ExoIII-like_AP-endo"/>
    <property type="match status" value="1"/>
</dbReference>
<feature type="site" description="Interaction with DNA substrate" evidence="7">
    <location>
        <position position="245"/>
    </location>
</feature>
<dbReference type="GO" id="GO:0006281">
    <property type="term" value="P:DNA repair"/>
    <property type="evidence" value="ECO:0007669"/>
    <property type="project" value="InterPro"/>
</dbReference>
<dbReference type="PROSITE" id="PS51435">
    <property type="entry name" value="AP_NUCLEASE_F1_4"/>
    <property type="match status" value="1"/>
</dbReference>
<dbReference type="PANTHER" id="PTHR43250">
    <property type="entry name" value="EXODEOXYRIBONUCLEASE III"/>
    <property type="match status" value="1"/>
</dbReference>
<evidence type="ECO:0000256" key="2">
    <source>
        <dbReference type="ARBA" id="ARBA00022723"/>
    </source>
</evidence>
<dbReference type="GO" id="GO:0008311">
    <property type="term" value="F:double-stranded DNA 3'-5' DNA exonuclease activity"/>
    <property type="evidence" value="ECO:0007669"/>
    <property type="project" value="InterPro"/>
</dbReference>
<gene>
    <name evidence="9" type="ORF">Asulf_02094</name>
</gene>
<dbReference type="GeneID" id="15393728"/>
<dbReference type="InterPro" id="IPR004808">
    <property type="entry name" value="AP_endonuc_1"/>
</dbReference>
<keyword evidence="3" id="KW-0378">Hydrolase</keyword>
<feature type="active site" evidence="5">
    <location>
        <position position="103"/>
    </location>
</feature>
<dbReference type="InterPro" id="IPR037493">
    <property type="entry name" value="ExoIII-like"/>
</dbReference>
<feature type="site" description="Transition state stabilizer" evidence="7">
    <location>
        <position position="145"/>
    </location>
</feature>
<dbReference type="GO" id="GO:0004519">
    <property type="term" value="F:endonuclease activity"/>
    <property type="evidence" value="ECO:0007669"/>
    <property type="project" value="InterPro"/>
</dbReference>
<evidence type="ECO:0000256" key="3">
    <source>
        <dbReference type="ARBA" id="ARBA00022801"/>
    </source>
</evidence>
<dbReference type="STRING" id="387631.Asulf_02094"/>
<proteinExistence type="inferred from homology"/>
<keyword evidence="2 6" id="KW-0479">Metal-binding</keyword>
<evidence type="ECO:0000256" key="5">
    <source>
        <dbReference type="PIRSR" id="PIRSR604808-1"/>
    </source>
</evidence>
<dbReference type="GO" id="GO:0003677">
    <property type="term" value="F:DNA binding"/>
    <property type="evidence" value="ECO:0007669"/>
    <property type="project" value="InterPro"/>
</dbReference>
<reference evidence="9 10" key="1">
    <citation type="journal article" date="2013" name="Genome Announc.">
        <title>Complete Genome Sequence of the Thermophilic and Facultatively Chemolithoautotrophic Sulfate Reducer Archaeoglobus sulfaticallidus Strain PM70-1T.</title>
        <authorList>
            <person name="Stokke R."/>
            <person name="Hocking W.P."/>
            <person name="Steinsbu B.O."/>
            <person name="Steen I.H."/>
        </authorList>
    </citation>
    <scope>NUCLEOTIDE SEQUENCE [LARGE SCALE GENOMIC DNA]</scope>
    <source>
        <strain evidence="9">PM70-1</strain>
    </source>
</reference>
<feature type="active site" description="Proton donor/acceptor" evidence="5">
    <location>
        <position position="143"/>
    </location>
</feature>
<dbReference type="KEGG" id="ast:Asulf_02094"/>
<dbReference type="RefSeq" id="WP_015591649.1">
    <property type="nucleotide sequence ID" value="NC_021169.1"/>
</dbReference>
<feature type="binding site" evidence="6">
    <location>
        <position position="8"/>
    </location>
    <ligand>
        <name>Mg(2+)</name>
        <dbReference type="ChEBI" id="CHEBI:18420"/>
        <label>1</label>
    </ligand>
</feature>
<name>N0BGE1_9EURY</name>
<feature type="binding site" evidence="6">
    <location>
        <position position="244"/>
    </location>
    <ligand>
        <name>Mg(2+)</name>
        <dbReference type="ChEBI" id="CHEBI:18420"/>
        <label>1</label>
    </ligand>
</feature>
<dbReference type="InterPro" id="IPR020847">
    <property type="entry name" value="AP_endonuclease_F1_BS"/>
</dbReference>
<dbReference type="AlphaFoldDB" id="N0BGE1"/>
<dbReference type="InterPro" id="IPR005135">
    <property type="entry name" value="Endo/exonuclease/phosphatase"/>
</dbReference>
<evidence type="ECO:0000259" key="8">
    <source>
        <dbReference type="Pfam" id="PF03372"/>
    </source>
</evidence>
<dbReference type="NCBIfam" id="TIGR00195">
    <property type="entry name" value="exoDNase_III"/>
    <property type="match status" value="1"/>
</dbReference>
<feature type="binding site" evidence="6">
    <location>
        <position position="245"/>
    </location>
    <ligand>
        <name>Mg(2+)</name>
        <dbReference type="ChEBI" id="CHEBI:18420"/>
        <label>1</label>
    </ligand>
</feature>
<comment type="similarity">
    <text evidence="1">Belongs to the DNA repair enzymes AP/ExoA family.</text>
</comment>
<keyword evidence="10" id="KW-1185">Reference proteome</keyword>
<dbReference type="eggNOG" id="arCOG02207">
    <property type="taxonomic scope" value="Archaea"/>
</dbReference>
<dbReference type="EMBL" id="CP005290">
    <property type="protein sequence ID" value="AGK62053.1"/>
    <property type="molecule type" value="Genomic_DNA"/>
</dbReference>
<dbReference type="PROSITE" id="PS00726">
    <property type="entry name" value="AP_NUCLEASE_F1_1"/>
    <property type="match status" value="1"/>
</dbReference>